<evidence type="ECO:0000313" key="7">
    <source>
        <dbReference type="EMBL" id="SHJ84154.1"/>
    </source>
</evidence>
<keyword evidence="4 5" id="KW-0472">Membrane</keyword>
<proteinExistence type="predicted"/>
<keyword evidence="7" id="KW-0645">Protease</keyword>
<evidence type="ECO:0000259" key="6">
    <source>
        <dbReference type="Pfam" id="PF01957"/>
    </source>
</evidence>
<accession>A0A1M6ML52</accession>
<evidence type="ECO:0000256" key="2">
    <source>
        <dbReference type="ARBA" id="ARBA00022692"/>
    </source>
</evidence>
<feature type="domain" description="NfeD-like C-terminal" evidence="6">
    <location>
        <begin position="82"/>
        <end position="143"/>
    </location>
</feature>
<reference evidence="8" key="1">
    <citation type="submission" date="2016-11" db="EMBL/GenBank/DDBJ databases">
        <authorList>
            <person name="Varghese N."/>
            <person name="Submissions S."/>
        </authorList>
    </citation>
    <scope>NUCLEOTIDE SEQUENCE [LARGE SCALE GENOMIC DNA]</scope>
    <source>
        <strain evidence="8">DSM 14826</strain>
    </source>
</reference>
<protein>
    <submittedName>
        <fullName evidence="7">Membrane protein implicated in regulation of membrane protease activity</fullName>
    </submittedName>
</protein>
<dbReference type="InterPro" id="IPR012340">
    <property type="entry name" value="NA-bd_OB-fold"/>
</dbReference>
<dbReference type="InterPro" id="IPR052165">
    <property type="entry name" value="Membrane_assoc_protease"/>
</dbReference>
<gene>
    <name evidence="7" type="ORF">SAMN02745227_00826</name>
</gene>
<keyword evidence="3 5" id="KW-1133">Transmembrane helix</keyword>
<evidence type="ECO:0000256" key="4">
    <source>
        <dbReference type="ARBA" id="ARBA00023136"/>
    </source>
</evidence>
<feature type="transmembrane region" description="Helical" evidence="5">
    <location>
        <begin position="36"/>
        <end position="61"/>
    </location>
</feature>
<name>A0A1M6ML52_9FIRM</name>
<dbReference type="Gene3D" id="2.40.50.140">
    <property type="entry name" value="Nucleic acid-binding proteins"/>
    <property type="match status" value="1"/>
</dbReference>
<dbReference type="Proteomes" id="UP000243547">
    <property type="component" value="Unassembled WGS sequence"/>
</dbReference>
<evidence type="ECO:0000256" key="3">
    <source>
        <dbReference type="ARBA" id="ARBA00022989"/>
    </source>
</evidence>
<dbReference type="PANTHER" id="PTHR33507:SF3">
    <property type="entry name" value="INNER MEMBRANE PROTEIN YBBJ"/>
    <property type="match status" value="1"/>
</dbReference>
<evidence type="ECO:0000256" key="5">
    <source>
        <dbReference type="SAM" id="Phobius"/>
    </source>
</evidence>
<dbReference type="OrthoDB" id="5054at2"/>
<feature type="transmembrane region" description="Helical" evidence="5">
    <location>
        <begin position="7"/>
        <end position="30"/>
    </location>
</feature>
<organism evidence="7 8">
    <name type="scientific">Anaerobranca californiensis DSM 14826</name>
    <dbReference type="NCBI Taxonomy" id="1120989"/>
    <lineage>
        <taxon>Bacteria</taxon>
        <taxon>Bacillati</taxon>
        <taxon>Bacillota</taxon>
        <taxon>Clostridia</taxon>
        <taxon>Eubacteriales</taxon>
        <taxon>Proteinivoracaceae</taxon>
        <taxon>Anaerobranca</taxon>
    </lineage>
</organism>
<dbReference type="EMBL" id="FRAI01000007">
    <property type="protein sequence ID" value="SHJ84154.1"/>
    <property type="molecule type" value="Genomic_DNA"/>
</dbReference>
<dbReference type="GO" id="GO:0008233">
    <property type="term" value="F:peptidase activity"/>
    <property type="evidence" value="ECO:0007669"/>
    <property type="project" value="UniProtKB-KW"/>
</dbReference>
<dbReference type="STRING" id="1120989.SAMN02745227_00826"/>
<keyword evidence="2 5" id="KW-0812">Transmembrane</keyword>
<dbReference type="GO" id="GO:0006508">
    <property type="term" value="P:proteolysis"/>
    <property type="evidence" value="ECO:0007669"/>
    <property type="project" value="UniProtKB-KW"/>
</dbReference>
<keyword evidence="7" id="KW-0378">Hydrolase</keyword>
<dbReference type="InterPro" id="IPR002810">
    <property type="entry name" value="NfeD-like_C"/>
</dbReference>
<dbReference type="AlphaFoldDB" id="A0A1M6ML52"/>
<keyword evidence="8" id="KW-1185">Reference proteome</keyword>
<evidence type="ECO:0000256" key="1">
    <source>
        <dbReference type="ARBA" id="ARBA00004141"/>
    </source>
</evidence>
<dbReference type="GO" id="GO:0005886">
    <property type="term" value="C:plasma membrane"/>
    <property type="evidence" value="ECO:0007669"/>
    <property type="project" value="TreeGrafter"/>
</dbReference>
<sequence length="153" mass="17095">MNWVFWVLAIFGFLIGELFTTSFFLIWFAIGAFFGLIFSLLGAGDVIQLTVFAVVSGILILNSHKIVKRFVYKNSNEVKTNVDALVGKTAIVLQKIDNRENRGLVRLGGEQWSATSYEEDLVINEGSKVEVVKVEGVRLIVKPKEKEKGDIDV</sequence>
<evidence type="ECO:0000313" key="8">
    <source>
        <dbReference type="Proteomes" id="UP000243547"/>
    </source>
</evidence>
<dbReference type="SUPFAM" id="SSF141322">
    <property type="entry name" value="NfeD domain-like"/>
    <property type="match status" value="1"/>
</dbReference>
<comment type="subcellular location">
    <subcellularLocation>
        <location evidence="1">Membrane</location>
        <topology evidence="1">Multi-pass membrane protein</topology>
    </subcellularLocation>
</comment>
<dbReference type="PANTHER" id="PTHR33507">
    <property type="entry name" value="INNER MEMBRANE PROTEIN YBBJ"/>
    <property type="match status" value="1"/>
</dbReference>
<dbReference type="Pfam" id="PF01957">
    <property type="entry name" value="NfeD"/>
    <property type="match status" value="1"/>
</dbReference>